<dbReference type="RefSeq" id="WP_116755585.1">
    <property type="nucleotide sequence ID" value="NZ_QEOP01000001.1"/>
</dbReference>
<comment type="caution">
    <text evidence="1">The sequence shown here is derived from an EMBL/GenBank/DDBJ whole genome shotgun (WGS) entry which is preliminary data.</text>
</comment>
<gene>
    <name evidence="1" type="ORF">DDQ50_05145</name>
</gene>
<dbReference type="Proteomes" id="UP000244893">
    <property type="component" value="Unassembled WGS sequence"/>
</dbReference>
<organism evidence="1 2">
    <name type="scientific">Amnibacterium flavum</name>
    <dbReference type="NCBI Taxonomy" id="2173173"/>
    <lineage>
        <taxon>Bacteria</taxon>
        <taxon>Bacillati</taxon>
        <taxon>Actinomycetota</taxon>
        <taxon>Actinomycetes</taxon>
        <taxon>Micrococcales</taxon>
        <taxon>Microbacteriaceae</taxon>
        <taxon>Amnibacterium</taxon>
    </lineage>
</organism>
<evidence type="ECO:0000313" key="1">
    <source>
        <dbReference type="EMBL" id="PVZ95851.1"/>
    </source>
</evidence>
<protein>
    <submittedName>
        <fullName evidence="1">Uncharacterized protein</fullName>
    </submittedName>
</protein>
<evidence type="ECO:0000313" key="2">
    <source>
        <dbReference type="Proteomes" id="UP000244893"/>
    </source>
</evidence>
<reference evidence="1 2" key="1">
    <citation type="submission" date="2018-05" db="EMBL/GenBank/DDBJ databases">
        <title>Amnibacterium sp. M8JJ-5, whole genome shotgun sequence.</title>
        <authorList>
            <person name="Tuo L."/>
        </authorList>
    </citation>
    <scope>NUCLEOTIDE SEQUENCE [LARGE SCALE GENOMIC DNA]</scope>
    <source>
        <strain evidence="1 2">M8JJ-5</strain>
    </source>
</reference>
<dbReference type="EMBL" id="QEOP01000001">
    <property type="protein sequence ID" value="PVZ95851.1"/>
    <property type="molecule type" value="Genomic_DNA"/>
</dbReference>
<proteinExistence type="predicted"/>
<keyword evidence="2" id="KW-1185">Reference proteome</keyword>
<accession>A0A2V1HU72</accession>
<sequence length="102" mass="10364">MDPDPQSAPVQLLDARFDADASAIVVSAVIPDRVAEGSCLLTITSAFGVDGVTAPAVPDASVTYCASVTVPVASASEGPWSFELRYTDDTSSGSIAGTVDSR</sequence>
<dbReference type="AlphaFoldDB" id="A0A2V1HU72"/>
<name>A0A2V1HU72_9MICO</name>